<sequence>MFGGRVGRGDAKASLAFSVPVWLLVFRPLPALASASPDMGSYGLRLALGALLLCALFFGLSRLSRAPWFRRRFPLSGRCRLLGTLPLGRDALYIVRCGPEVIAVVSGRGGATVIGRWDRALWEKDDGDEG</sequence>
<keyword evidence="1" id="KW-1133">Transmembrane helix</keyword>
<dbReference type="RefSeq" id="WP_274372824.1">
    <property type="nucleotide sequence ID" value="NZ_CP072943.1"/>
</dbReference>
<keyword evidence="1" id="KW-0812">Transmembrane</keyword>
<dbReference type="Proteomes" id="UP000671879">
    <property type="component" value="Chromosome"/>
</dbReference>
<proteinExistence type="predicted"/>
<dbReference type="KEGG" id="aram:KAR29_09845"/>
<evidence type="ECO:0000313" key="2">
    <source>
        <dbReference type="EMBL" id="QTX31654.1"/>
    </source>
</evidence>
<organism evidence="2 3">
    <name type="scientific">Aminithiophilus ramosus</name>
    <dbReference type="NCBI Taxonomy" id="3029084"/>
    <lineage>
        <taxon>Bacteria</taxon>
        <taxon>Thermotogati</taxon>
        <taxon>Synergistota</taxon>
        <taxon>Synergistia</taxon>
        <taxon>Synergistales</taxon>
        <taxon>Aminithiophilaceae</taxon>
        <taxon>Aminithiophilus</taxon>
    </lineage>
</organism>
<evidence type="ECO:0000256" key="1">
    <source>
        <dbReference type="SAM" id="Phobius"/>
    </source>
</evidence>
<gene>
    <name evidence="2" type="ORF">KAR29_09845</name>
</gene>
<feature type="transmembrane region" description="Helical" evidence="1">
    <location>
        <begin position="43"/>
        <end position="63"/>
    </location>
</feature>
<evidence type="ECO:0000313" key="3">
    <source>
        <dbReference type="Proteomes" id="UP000671879"/>
    </source>
</evidence>
<reference evidence="3" key="1">
    <citation type="submission" date="2021-04" db="EMBL/GenBank/DDBJ databases">
        <title>A novel Synergistetes isolate from a pyrite-forming mixed culture.</title>
        <authorList>
            <person name="Bunk B."/>
            <person name="Sproer C."/>
            <person name="Spring S."/>
            <person name="Pester M."/>
        </authorList>
    </citation>
    <scope>NUCLEOTIDE SEQUENCE [LARGE SCALE GENOMIC DNA]</scope>
    <source>
        <strain evidence="3">J.5.4.2-T.3.5.2</strain>
    </source>
</reference>
<keyword evidence="3" id="KW-1185">Reference proteome</keyword>
<accession>A0A9Q7AE23</accession>
<name>A0A9Q7AE23_9BACT</name>
<dbReference type="EMBL" id="CP072943">
    <property type="protein sequence ID" value="QTX31654.1"/>
    <property type="molecule type" value="Genomic_DNA"/>
</dbReference>
<dbReference type="AlphaFoldDB" id="A0A9Q7AE23"/>
<protein>
    <submittedName>
        <fullName evidence="2">Uncharacterized protein</fullName>
    </submittedName>
</protein>
<keyword evidence="1" id="KW-0472">Membrane</keyword>